<organism evidence="10 11">
    <name type="scientific">Paractinoplanes abujensis</name>
    <dbReference type="NCBI Taxonomy" id="882441"/>
    <lineage>
        <taxon>Bacteria</taxon>
        <taxon>Bacillati</taxon>
        <taxon>Actinomycetota</taxon>
        <taxon>Actinomycetes</taxon>
        <taxon>Micromonosporales</taxon>
        <taxon>Micromonosporaceae</taxon>
        <taxon>Paractinoplanes</taxon>
    </lineage>
</organism>
<keyword evidence="11" id="KW-1185">Reference proteome</keyword>
<dbReference type="Pfam" id="PF13180">
    <property type="entry name" value="PDZ_2"/>
    <property type="match status" value="1"/>
</dbReference>
<dbReference type="InterPro" id="IPR036513">
    <property type="entry name" value="STAS_dom_sf"/>
</dbReference>
<dbReference type="PROSITE" id="PS50801">
    <property type="entry name" value="STAS"/>
    <property type="match status" value="1"/>
</dbReference>
<dbReference type="InterPro" id="IPR001478">
    <property type="entry name" value="PDZ"/>
</dbReference>
<dbReference type="Pfam" id="PF04542">
    <property type="entry name" value="Sigma70_r2"/>
    <property type="match status" value="1"/>
</dbReference>
<dbReference type="EMBL" id="JACHMF010000001">
    <property type="protein sequence ID" value="MBB4693552.1"/>
    <property type="molecule type" value="Genomic_DNA"/>
</dbReference>
<evidence type="ECO:0000259" key="8">
    <source>
        <dbReference type="PROSITE" id="PS50106"/>
    </source>
</evidence>
<dbReference type="CDD" id="cd06779">
    <property type="entry name" value="cpPDZ_Deg_HtrA-like"/>
    <property type="match status" value="1"/>
</dbReference>
<keyword evidence="1" id="KW-0645">Protease</keyword>
<dbReference type="PRINTS" id="PR00834">
    <property type="entry name" value="PROTEASES2C"/>
</dbReference>
<keyword evidence="6" id="KW-0804">Transcription</keyword>
<proteinExistence type="predicted"/>
<dbReference type="GO" id="GO:0016987">
    <property type="term" value="F:sigma factor activity"/>
    <property type="evidence" value="ECO:0007669"/>
    <property type="project" value="UniProtKB-KW"/>
</dbReference>
<dbReference type="InterPro" id="IPR007624">
    <property type="entry name" value="RNA_pol_sigma70_r3"/>
</dbReference>
<evidence type="ECO:0000256" key="7">
    <source>
        <dbReference type="SAM" id="MobiDB-lite"/>
    </source>
</evidence>
<dbReference type="Pfam" id="PF13365">
    <property type="entry name" value="Trypsin_2"/>
    <property type="match status" value="1"/>
</dbReference>
<dbReference type="Gene3D" id="2.30.42.10">
    <property type="match status" value="1"/>
</dbReference>
<dbReference type="NCBIfam" id="TIGR02937">
    <property type="entry name" value="sigma70-ECF"/>
    <property type="match status" value="1"/>
</dbReference>
<dbReference type="Gene3D" id="3.30.750.24">
    <property type="entry name" value="STAS domain"/>
    <property type="match status" value="1"/>
</dbReference>
<dbReference type="RefSeq" id="WP_184952156.1">
    <property type="nucleotide sequence ID" value="NZ_BOMC01000056.1"/>
</dbReference>
<sequence>MLIDGLRRSCSAPPRVSVCSCAAPPPFAVRDVRLVRPRPQLLSGVTMLTAVHRARPVSRPSRPGAHAAAERRDAETVSLIRRMRDPQCSHEQRRALRDEAVRINLDLAYHYARSYRDRGEALEDLLQVAALGLVKAVDGYNPARGIPFTGYATPTIFGELKRHFRDRVWSVHVPRTLKETSLEVTRTRADLTQRLQRAPSLADIAAVLDLTPDQVRAAEAGAAAYRADSLNRSCGPDGDTERHDIIGDMDTALEAVCDRMAVRAHITRLPPRTREVITRYFYAGRTQLQIAADLGISQMTVSRLLSAGLAALRTHMSHDHRPPAAEASSSTCRISEVAGRCVIVAPSAVPDDTSAATLRDTLVDLAFTRRPRTIVVDLRHLRQAPRALARTLLDAYRAAGHTGVRFVVVNLGPRVHQLLHRLAVTHIIPCHPRPETTAAPHARAAQPNADTPTGRTRHDPDQPVARRAAHRPACIATAGPHVRRRHAHDTAEPRPAAAADVQPSTHLNSRHGIGRSSPATPGQGFVARCPPSRPVLLRQRPPRSGRPHAMARIRTNLALGSLVLILPLAGCTDDNPAASPPSSSAAPPAVAAAGLPQIVAAVEPSVVTVLVGEGLGSGVVFRDGGLVLTNQHVVGDARTVTLALADGSRVDATVEGTDAVTDLAVLRAARTDLPPVPLRTELPLPGETVLAMGSPLGFRNSVTAGIVSGVGREIPGSASQGRPLVDLLQTDAAISPGNSGGALVDTSGRVVGINDAYLPPATGAVSIGFAIPAATALDVADDLLDDGKVTHPYLGVAVGRLTPQIAQALGTGTDRGVLVRDVVTGDPAAKAGLRAGDVITTFAGEQVTSVEAFLGALRGVEPGDTVDIGLLRGGKQQSVKVTVGAAER</sequence>
<dbReference type="SUPFAM" id="SSF52091">
    <property type="entry name" value="SpoIIaa-like"/>
    <property type="match status" value="1"/>
</dbReference>
<dbReference type="PANTHER" id="PTHR43343">
    <property type="entry name" value="PEPTIDASE S12"/>
    <property type="match status" value="1"/>
</dbReference>
<dbReference type="InterPro" id="IPR007630">
    <property type="entry name" value="RNA_pol_sigma70_r4"/>
</dbReference>
<dbReference type="GO" id="GO:0006352">
    <property type="term" value="P:DNA-templated transcription initiation"/>
    <property type="evidence" value="ECO:0007669"/>
    <property type="project" value="InterPro"/>
</dbReference>
<dbReference type="InterPro" id="IPR036388">
    <property type="entry name" value="WH-like_DNA-bd_sf"/>
</dbReference>
<dbReference type="SUPFAM" id="SSF50156">
    <property type="entry name" value="PDZ domain-like"/>
    <property type="match status" value="1"/>
</dbReference>
<protein>
    <submittedName>
        <fullName evidence="10">RNA polymerase sigma-70 factor (Sigma-B/F/G subfamily)</fullName>
    </submittedName>
</protein>
<dbReference type="PROSITE" id="PS50106">
    <property type="entry name" value="PDZ"/>
    <property type="match status" value="1"/>
</dbReference>
<dbReference type="InterPro" id="IPR007627">
    <property type="entry name" value="RNA_pol_sigma70_r2"/>
</dbReference>
<dbReference type="InterPro" id="IPR013325">
    <property type="entry name" value="RNA_pol_sigma_r2"/>
</dbReference>
<gene>
    <name evidence="10" type="ORF">BKA14_003700</name>
</gene>
<dbReference type="SUPFAM" id="SSF50494">
    <property type="entry name" value="Trypsin-like serine proteases"/>
    <property type="match status" value="1"/>
</dbReference>
<dbReference type="InterPro" id="IPR002645">
    <property type="entry name" value="STAS_dom"/>
</dbReference>
<feature type="domain" description="STAS" evidence="9">
    <location>
        <begin position="354"/>
        <end position="424"/>
    </location>
</feature>
<feature type="compositionally biased region" description="Low complexity" evidence="7">
    <location>
        <begin position="435"/>
        <end position="449"/>
    </location>
</feature>
<comment type="caution">
    <text evidence="10">The sequence shown here is derived from an EMBL/GenBank/DDBJ whole genome shotgun (WGS) entry which is preliminary data.</text>
</comment>
<evidence type="ECO:0000256" key="5">
    <source>
        <dbReference type="ARBA" id="ARBA00023125"/>
    </source>
</evidence>
<dbReference type="CDD" id="cd06171">
    <property type="entry name" value="Sigma70_r4"/>
    <property type="match status" value="1"/>
</dbReference>
<keyword evidence="3" id="KW-0805">Transcription regulation</keyword>
<evidence type="ECO:0000313" key="11">
    <source>
        <dbReference type="Proteomes" id="UP000542742"/>
    </source>
</evidence>
<dbReference type="GO" id="GO:0003677">
    <property type="term" value="F:DNA binding"/>
    <property type="evidence" value="ECO:0007669"/>
    <property type="project" value="UniProtKB-KW"/>
</dbReference>
<feature type="domain" description="PDZ" evidence="8">
    <location>
        <begin position="783"/>
        <end position="850"/>
    </location>
</feature>
<dbReference type="Proteomes" id="UP000542742">
    <property type="component" value="Unassembled WGS sequence"/>
</dbReference>
<evidence type="ECO:0000259" key="9">
    <source>
        <dbReference type="PROSITE" id="PS50801"/>
    </source>
</evidence>
<dbReference type="CDD" id="cd07043">
    <property type="entry name" value="STAS_anti-anti-sigma_factors"/>
    <property type="match status" value="1"/>
</dbReference>
<dbReference type="AlphaFoldDB" id="A0A7W7CRV9"/>
<dbReference type="InterPro" id="IPR013324">
    <property type="entry name" value="RNA_pol_sigma_r3/r4-like"/>
</dbReference>
<dbReference type="InterPro" id="IPR009003">
    <property type="entry name" value="Peptidase_S1_PA"/>
</dbReference>
<dbReference type="Gene3D" id="2.40.10.120">
    <property type="match status" value="1"/>
</dbReference>
<dbReference type="PANTHER" id="PTHR43343:SF3">
    <property type="entry name" value="PROTEASE DO-LIKE 8, CHLOROPLASTIC"/>
    <property type="match status" value="1"/>
</dbReference>
<dbReference type="SUPFAM" id="SSF88659">
    <property type="entry name" value="Sigma3 and sigma4 domains of RNA polymerase sigma factors"/>
    <property type="match status" value="2"/>
</dbReference>
<dbReference type="GO" id="GO:0006508">
    <property type="term" value="P:proteolysis"/>
    <property type="evidence" value="ECO:0007669"/>
    <property type="project" value="UniProtKB-KW"/>
</dbReference>
<keyword evidence="2" id="KW-0378">Hydrolase</keyword>
<evidence type="ECO:0000256" key="1">
    <source>
        <dbReference type="ARBA" id="ARBA00022670"/>
    </source>
</evidence>
<dbReference type="InterPro" id="IPR051201">
    <property type="entry name" value="Chloro_Bact_Ser_Proteases"/>
</dbReference>
<dbReference type="InterPro" id="IPR014284">
    <property type="entry name" value="RNA_pol_sigma-70_dom"/>
</dbReference>
<reference evidence="10 11" key="1">
    <citation type="submission" date="2020-08" db="EMBL/GenBank/DDBJ databases">
        <title>Sequencing the genomes of 1000 actinobacteria strains.</title>
        <authorList>
            <person name="Klenk H.-P."/>
        </authorList>
    </citation>
    <scope>NUCLEOTIDE SEQUENCE [LARGE SCALE GENOMIC DNA]</scope>
    <source>
        <strain evidence="10 11">DSM 45518</strain>
    </source>
</reference>
<evidence type="ECO:0000256" key="4">
    <source>
        <dbReference type="ARBA" id="ARBA00023082"/>
    </source>
</evidence>
<keyword evidence="4" id="KW-0731">Sigma factor</keyword>
<keyword evidence="5" id="KW-0238">DNA-binding</keyword>
<dbReference type="Pfam" id="PF01740">
    <property type="entry name" value="STAS"/>
    <property type="match status" value="1"/>
</dbReference>
<dbReference type="Pfam" id="PF04545">
    <property type="entry name" value="Sigma70_r4"/>
    <property type="match status" value="1"/>
</dbReference>
<evidence type="ECO:0000256" key="2">
    <source>
        <dbReference type="ARBA" id="ARBA00022801"/>
    </source>
</evidence>
<evidence type="ECO:0000256" key="6">
    <source>
        <dbReference type="ARBA" id="ARBA00023163"/>
    </source>
</evidence>
<dbReference type="SMART" id="SM00228">
    <property type="entry name" value="PDZ"/>
    <property type="match status" value="1"/>
</dbReference>
<evidence type="ECO:0000313" key="10">
    <source>
        <dbReference type="EMBL" id="MBB4693552.1"/>
    </source>
</evidence>
<feature type="region of interest" description="Disordered" evidence="7">
    <location>
        <begin position="433"/>
        <end position="547"/>
    </location>
</feature>
<name>A0A7W7CRV9_9ACTN</name>
<dbReference type="Gene3D" id="1.20.120.1810">
    <property type="match status" value="1"/>
</dbReference>
<evidence type="ECO:0000256" key="3">
    <source>
        <dbReference type="ARBA" id="ARBA00023015"/>
    </source>
</evidence>
<dbReference type="GO" id="GO:0004252">
    <property type="term" value="F:serine-type endopeptidase activity"/>
    <property type="evidence" value="ECO:0007669"/>
    <property type="project" value="InterPro"/>
</dbReference>
<dbReference type="SUPFAM" id="SSF88946">
    <property type="entry name" value="Sigma2 domain of RNA polymerase sigma factors"/>
    <property type="match status" value="1"/>
</dbReference>
<dbReference type="Pfam" id="PF04539">
    <property type="entry name" value="Sigma70_r3"/>
    <property type="match status" value="1"/>
</dbReference>
<dbReference type="InterPro" id="IPR001940">
    <property type="entry name" value="Peptidase_S1C"/>
</dbReference>
<dbReference type="InterPro" id="IPR036034">
    <property type="entry name" value="PDZ_sf"/>
</dbReference>
<dbReference type="Gene3D" id="1.10.10.10">
    <property type="entry name" value="Winged helix-like DNA-binding domain superfamily/Winged helix DNA-binding domain"/>
    <property type="match status" value="2"/>
</dbReference>
<accession>A0A7W7CRV9</accession>